<feature type="region of interest" description="Disordered" evidence="2">
    <location>
        <begin position="103"/>
        <end position="126"/>
    </location>
</feature>
<dbReference type="STRING" id="436017.A4RRW3"/>
<dbReference type="GO" id="GO:0006412">
    <property type="term" value="P:translation"/>
    <property type="evidence" value="ECO:0007669"/>
    <property type="project" value="InterPro"/>
</dbReference>
<evidence type="ECO:0000313" key="3">
    <source>
        <dbReference type="EMBL" id="ABO93930.1"/>
    </source>
</evidence>
<proteinExistence type="inferred from homology"/>
<dbReference type="EMBL" id="CP000581">
    <property type="protein sequence ID" value="ABO93930.1"/>
    <property type="molecule type" value="Genomic_DNA"/>
</dbReference>
<evidence type="ECO:0000256" key="2">
    <source>
        <dbReference type="SAM" id="MobiDB-lite"/>
    </source>
</evidence>
<dbReference type="AlphaFoldDB" id="A4RRW3"/>
<comment type="similarity">
    <text evidence="1">Belongs to the bacterial ribosomal protein bS6 family.</text>
</comment>
<dbReference type="PANTHER" id="PTHR21011">
    <property type="entry name" value="MITOCHONDRIAL 28S RIBOSOMAL PROTEIN S6"/>
    <property type="match status" value="1"/>
</dbReference>
<dbReference type="HOGENOM" id="CLU_113441_3_0_1"/>
<dbReference type="InterPro" id="IPR035980">
    <property type="entry name" value="Ribosomal_bS6_sf"/>
</dbReference>
<gene>
    <name evidence="3" type="primary">MRPS6</name>
    <name evidence="3" type="ORF">OSTLU_29158</name>
</gene>
<dbReference type="GO" id="GO:0003735">
    <property type="term" value="F:structural constituent of ribosome"/>
    <property type="evidence" value="ECO:0007669"/>
    <property type="project" value="InterPro"/>
</dbReference>
<dbReference type="SUPFAM" id="SSF54995">
    <property type="entry name" value="Ribosomal protein S6"/>
    <property type="match status" value="1"/>
</dbReference>
<keyword evidence="3" id="KW-0687">Ribonucleoprotein</keyword>
<dbReference type="GeneID" id="4999623"/>
<keyword evidence="3" id="KW-0689">Ribosomal protein</keyword>
<keyword evidence="4" id="KW-1185">Reference proteome</keyword>
<protein>
    <submittedName>
        <fullName evidence="3">Putative mitochondrial ribosomal protein S6</fullName>
    </submittedName>
</protein>
<dbReference type="Proteomes" id="UP000001568">
    <property type="component" value="Chromosome 1"/>
</dbReference>
<dbReference type="GO" id="GO:0005737">
    <property type="term" value="C:cytoplasm"/>
    <property type="evidence" value="ECO:0007669"/>
    <property type="project" value="UniProtKB-ARBA"/>
</dbReference>
<dbReference type="GO" id="GO:0005840">
    <property type="term" value="C:ribosome"/>
    <property type="evidence" value="ECO:0007669"/>
    <property type="project" value="UniProtKB-KW"/>
</dbReference>
<dbReference type="KEGG" id="olu:OSTLU_29158"/>
<dbReference type="InterPro" id="IPR014717">
    <property type="entry name" value="Transl_elong_EF1B/ribsomal_bS6"/>
</dbReference>
<dbReference type="PANTHER" id="PTHR21011:SF1">
    <property type="entry name" value="SMALL RIBOSOMAL SUBUNIT PROTEIN BS6M"/>
    <property type="match status" value="1"/>
</dbReference>
<dbReference type="eggNOG" id="KOG4708">
    <property type="taxonomic scope" value="Eukaryota"/>
</dbReference>
<dbReference type="Gramene" id="ABO93930">
    <property type="protein sequence ID" value="ABO93930"/>
    <property type="gene ID" value="OSTLU_29158"/>
</dbReference>
<dbReference type="InterPro" id="IPR020814">
    <property type="entry name" value="Ribosomal_S6_plastid/chlpt"/>
</dbReference>
<dbReference type="HAMAP" id="MF_00360">
    <property type="entry name" value="Ribosomal_bS6"/>
    <property type="match status" value="1"/>
</dbReference>
<dbReference type="GO" id="GO:0070181">
    <property type="term" value="F:small ribosomal subunit rRNA binding"/>
    <property type="evidence" value="ECO:0007669"/>
    <property type="project" value="TreeGrafter"/>
</dbReference>
<sequence>MVLYDAMIVVSAKVPKTACADVLRRLGASVMDAGGVVTNVASYGARTLAYEFRRPGEKHFEAQFVKMSFNAPPTLVAEAERTLRIDERVLRWVITKKRAMRRLNDYKAHDPRNPNAMQSYDGRKPS</sequence>
<dbReference type="CDD" id="cd15465">
    <property type="entry name" value="bS6_mito"/>
    <property type="match status" value="1"/>
</dbReference>
<dbReference type="OMA" id="NKFANSD"/>
<dbReference type="Gene3D" id="3.30.70.60">
    <property type="match status" value="1"/>
</dbReference>
<dbReference type="OrthoDB" id="10259681at2759"/>
<dbReference type="NCBIfam" id="TIGR00166">
    <property type="entry name" value="S6"/>
    <property type="match status" value="1"/>
</dbReference>
<dbReference type="Pfam" id="PF01250">
    <property type="entry name" value="Ribosomal_S6"/>
    <property type="match status" value="1"/>
</dbReference>
<reference evidence="3 4" key="1">
    <citation type="journal article" date="2007" name="Proc. Natl. Acad. Sci. U.S.A.">
        <title>The tiny eukaryote Ostreococcus provides genomic insights into the paradox of plankton speciation.</title>
        <authorList>
            <person name="Palenik B."/>
            <person name="Grimwood J."/>
            <person name="Aerts A."/>
            <person name="Rouze P."/>
            <person name="Salamov A."/>
            <person name="Putnam N."/>
            <person name="Dupont C."/>
            <person name="Jorgensen R."/>
            <person name="Derelle E."/>
            <person name="Rombauts S."/>
            <person name="Zhou K."/>
            <person name="Otillar R."/>
            <person name="Merchant S.S."/>
            <person name="Podell S."/>
            <person name="Gaasterland T."/>
            <person name="Napoli C."/>
            <person name="Gendler K."/>
            <person name="Manuell A."/>
            <person name="Tai V."/>
            <person name="Vallon O."/>
            <person name="Piganeau G."/>
            <person name="Jancek S."/>
            <person name="Heijde M."/>
            <person name="Jabbari K."/>
            <person name="Bowler C."/>
            <person name="Lohr M."/>
            <person name="Robbens S."/>
            <person name="Werner G."/>
            <person name="Dubchak I."/>
            <person name="Pazour G.J."/>
            <person name="Ren Q."/>
            <person name="Paulsen I."/>
            <person name="Delwiche C."/>
            <person name="Schmutz J."/>
            <person name="Rokhsar D."/>
            <person name="Van de Peer Y."/>
            <person name="Moreau H."/>
            <person name="Grigoriev I.V."/>
        </authorList>
    </citation>
    <scope>NUCLEOTIDE SEQUENCE [LARGE SCALE GENOMIC DNA]</scope>
    <source>
        <strain evidence="3 4">CCE9901</strain>
    </source>
</reference>
<organism evidence="3 4">
    <name type="scientific">Ostreococcus lucimarinus (strain CCE9901)</name>
    <dbReference type="NCBI Taxonomy" id="436017"/>
    <lineage>
        <taxon>Eukaryota</taxon>
        <taxon>Viridiplantae</taxon>
        <taxon>Chlorophyta</taxon>
        <taxon>Mamiellophyceae</taxon>
        <taxon>Mamiellales</taxon>
        <taxon>Bathycoccaceae</taxon>
        <taxon>Ostreococcus</taxon>
    </lineage>
</organism>
<evidence type="ECO:0000256" key="1">
    <source>
        <dbReference type="ARBA" id="ARBA00009512"/>
    </source>
</evidence>
<dbReference type="RefSeq" id="XP_001415638.1">
    <property type="nucleotide sequence ID" value="XM_001415601.1"/>
</dbReference>
<dbReference type="InterPro" id="IPR000529">
    <property type="entry name" value="Ribosomal_bS6"/>
</dbReference>
<feature type="compositionally biased region" description="Basic and acidic residues" evidence="2">
    <location>
        <begin position="103"/>
        <end position="112"/>
    </location>
</feature>
<evidence type="ECO:0000313" key="4">
    <source>
        <dbReference type="Proteomes" id="UP000001568"/>
    </source>
</evidence>
<accession>A4RRW3</accession>
<name>A4RRW3_OSTLU</name>